<evidence type="ECO:0000256" key="1">
    <source>
        <dbReference type="ARBA" id="ARBA00008106"/>
    </source>
</evidence>
<comment type="catalytic activity">
    <reaction evidence="3">
        <text>an (S)-2-haloacid + H2O = a (2R)-2-hydroxycarboxylate + a halide anion + H(+)</text>
        <dbReference type="Rhea" id="RHEA:11192"/>
        <dbReference type="ChEBI" id="CHEBI:15377"/>
        <dbReference type="ChEBI" id="CHEBI:15378"/>
        <dbReference type="ChEBI" id="CHEBI:16042"/>
        <dbReference type="ChEBI" id="CHEBI:58314"/>
        <dbReference type="ChEBI" id="CHEBI:137405"/>
        <dbReference type="EC" id="3.8.1.2"/>
    </reaction>
</comment>
<dbReference type="AlphaFoldDB" id="A0A0N7KYX3"/>
<dbReference type="InterPro" id="IPR023214">
    <property type="entry name" value="HAD_sf"/>
</dbReference>
<comment type="similarity">
    <text evidence="1 3">Belongs to the HAD-like hydrolase superfamily. S-2-haloalkanoic acid dehalogenase family.</text>
</comment>
<dbReference type="RefSeq" id="WP_007067608.1">
    <property type="nucleotide sequence ID" value="NZ_BBWO01000012.1"/>
</dbReference>
<dbReference type="PANTHER" id="PTHR43316">
    <property type="entry name" value="HYDROLASE, HALOACID DELAHOGENASE-RELATED"/>
    <property type="match status" value="1"/>
</dbReference>
<evidence type="ECO:0000256" key="3">
    <source>
        <dbReference type="RuleBase" id="RU368077"/>
    </source>
</evidence>
<keyword evidence="2 3" id="KW-0378">Hydrolase</keyword>
<dbReference type="Pfam" id="PF00702">
    <property type="entry name" value="Hydrolase"/>
    <property type="match status" value="1"/>
</dbReference>
<sequence>MANQRPKAIIFDIIETIFALETVRPELVRLGLQASDLETWFAFGLRDAFTLNATRAVKPFPEILKGALAQLLAKRELDPPVEDRERVFEAMRNMSAHDDAAEALAILRDANLPVYALSNGARASTQSLLDNAGLTHFFTDLLSVESIDQFKPSKPVYDHGVAATGQRAADVMLVATHAWDCHGAKMAGMQAAFVARGQVYPDVMVAPDLTGVELLDVAHSIVNLNAPAER</sequence>
<dbReference type="SUPFAM" id="SSF56784">
    <property type="entry name" value="HAD-like"/>
    <property type="match status" value="1"/>
</dbReference>
<comment type="function">
    <text evidence="3">Catalyzes the hydrolytic dehalogenation of small (S)-2-haloalkanoic acids to yield the corresponding (R)-2-hydroxyalkanoic acids.</text>
</comment>
<dbReference type="GO" id="GO:0018784">
    <property type="term" value="F:(S)-2-haloacid dehalogenase activity"/>
    <property type="evidence" value="ECO:0007669"/>
    <property type="project" value="UniProtKB-UniRule"/>
</dbReference>
<dbReference type="PANTHER" id="PTHR43316:SF3">
    <property type="entry name" value="HALOACID DEHALOGENASE, TYPE II (AFU_ORTHOLOGUE AFUA_2G07750)-RELATED"/>
    <property type="match status" value="1"/>
</dbReference>
<dbReference type="InterPro" id="IPR023198">
    <property type="entry name" value="PGP-like_dom2"/>
</dbReference>
<protein>
    <recommendedName>
        <fullName evidence="3">(S)-2-haloacid dehalogenase</fullName>
        <ecNumber evidence="3">3.8.1.2</ecNumber>
    </recommendedName>
    <alternativeName>
        <fullName evidence="3">2-haloalkanoic acid dehalogenase</fullName>
    </alternativeName>
    <alternativeName>
        <fullName evidence="3">Halocarboxylic acid halidohydrolase</fullName>
    </alternativeName>
    <alternativeName>
        <fullName evidence="3">L-2-haloacid dehalogenase</fullName>
    </alternativeName>
</protein>
<dbReference type="OrthoDB" id="7989657at2"/>
<dbReference type="PRINTS" id="PR00413">
    <property type="entry name" value="HADHALOGNASE"/>
</dbReference>
<reference evidence="4" key="1">
    <citation type="journal article" date="2015" name="Proc. Natl. Acad. Sci. U.S.A.">
        <title>Bacterial clade with the ribosomal RNA operon on a small plasmid rather than the chromosome.</title>
        <authorList>
            <person name="Anda M."/>
            <person name="Ohtsubo Y."/>
            <person name="Okubo T."/>
            <person name="Sugawara M."/>
            <person name="Nagata Y."/>
            <person name="Tsuda M."/>
            <person name="Minamisawa K."/>
            <person name="Mitsui H."/>
        </authorList>
    </citation>
    <scope>NUCLEOTIDE SEQUENCE</scope>
    <source>
        <strain evidence="4">DSM 15513</strain>
    </source>
</reference>
<evidence type="ECO:0000313" key="4">
    <source>
        <dbReference type="EMBL" id="BAT30921.1"/>
    </source>
</evidence>
<dbReference type="SFLD" id="SFLDG01129">
    <property type="entry name" value="C1.5:_HAD__Beta-PGM__Phosphata"/>
    <property type="match status" value="1"/>
</dbReference>
<dbReference type="EC" id="3.8.1.2" evidence="3"/>
<dbReference type="InterPro" id="IPR036412">
    <property type="entry name" value="HAD-like_sf"/>
</dbReference>
<dbReference type="InterPro" id="IPR051540">
    <property type="entry name" value="S-2-haloacid_dehalogenase"/>
</dbReference>
<organism evidence="4">
    <name type="scientific">Fulvimarina pelagi</name>
    <dbReference type="NCBI Taxonomy" id="217511"/>
    <lineage>
        <taxon>Bacteria</taxon>
        <taxon>Pseudomonadati</taxon>
        <taxon>Pseudomonadota</taxon>
        <taxon>Alphaproteobacteria</taxon>
        <taxon>Hyphomicrobiales</taxon>
        <taxon>Aurantimonadaceae</taxon>
        <taxon>Fulvimarina</taxon>
    </lineage>
</organism>
<dbReference type="Gene3D" id="1.10.150.240">
    <property type="entry name" value="Putative phosphatase, domain 2"/>
    <property type="match status" value="1"/>
</dbReference>
<dbReference type="Gene3D" id="3.40.50.1000">
    <property type="entry name" value="HAD superfamily/HAD-like"/>
    <property type="match status" value="1"/>
</dbReference>
<name>A0A0N7KYX3_9HYPH</name>
<dbReference type="EMBL" id="LC066395">
    <property type="protein sequence ID" value="BAT30921.1"/>
    <property type="molecule type" value="Genomic_DNA"/>
</dbReference>
<dbReference type="InterPro" id="IPR006328">
    <property type="entry name" value="2-HAD"/>
</dbReference>
<dbReference type="InterPro" id="IPR006439">
    <property type="entry name" value="HAD-SF_hydro_IA"/>
</dbReference>
<dbReference type="NCBIfam" id="TIGR01428">
    <property type="entry name" value="HAD_type_II"/>
    <property type="match status" value="1"/>
</dbReference>
<dbReference type="SFLD" id="SFLDS00003">
    <property type="entry name" value="Haloacid_Dehalogenase"/>
    <property type="match status" value="1"/>
</dbReference>
<dbReference type="NCBIfam" id="TIGR01493">
    <property type="entry name" value="HAD-SF-IA-v2"/>
    <property type="match status" value="1"/>
</dbReference>
<proteinExistence type="inferred from homology"/>
<accession>A0A0N7KYX3</accession>
<evidence type="ECO:0000256" key="2">
    <source>
        <dbReference type="ARBA" id="ARBA00022801"/>
    </source>
</evidence>